<feature type="transmembrane region" description="Helical" evidence="2">
    <location>
        <begin position="208"/>
        <end position="230"/>
    </location>
</feature>
<keyword evidence="2" id="KW-0472">Membrane</keyword>
<name>A0A8K1C7K0_PYTOL</name>
<reference evidence="3" key="1">
    <citation type="submission" date="2019-03" db="EMBL/GenBank/DDBJ databases">
        <title>Long read genome sequence of the mycoparasitic Pythium oligandrum ATCC 38472 isolated from sugarbeet rhizosphere.</title>
        <authorList>
            <person name="Gaulin E."/>
        </authorList>
    </citation>
    <scope>NUCLEOTIDE SEQUENCE</scope>
    <source>
        <strain evidence="3">ATCC 38472_TT</strain>
    </source>
</reference>
<organism evidence="3 4">
    <name type="scientific">Pythium oligandrum</name>
    <name type="common">Mycoparasitic fungus</name>
    <dbReference type="NCBI Taxonomy" id="41045"/>
    <lineage>
        <taxon>Eukaryota</taxon>
        <taxon>Sar</taxon>
        <taxon>Stramenopiles</taxon>
        <taxon>Oomycota</taxon>
        <taxon>Peronosporomycetes</taxon>
        <taxon>Pythiales</taxon>
        <taxon>Pythiaceae</taxon>
        <taxon>Pythium</taxon>
    </lineage>
</organism>
<gene>
    <name evidence="3" type="ORF">Poli38472_014358</name>
</gene>
<keyword evidence="2" id="KW-1133">Transmembrane helix</keyword>
<evidence type="ECO:0000313" key="4">
    <source>
        <dbReference type="Proteomes" id="UP000794436"/>
    </source>
</evidence>
<comment type="caution">
    <text evidence="3">The sequence shown here is derived from an EMBL/GenBank/DDBJ whole genome shotgun (WGS) entry which is preliminary data.</text>
</comment>
<feature type="region of interest" description="Disordered" evidence="1">
    <location>
        <begin position="338"/>
        <end position="399"/>
    </location>
</feature>
<keyword evidence="4" id="KW-1185">Reference proteome</keyword>
<protein>
    <submittedName>
        <fullName evidence="3">Uncharacterized protein</fullName>
    </submittedName>
</protein>
<evidence type="ECO:0000313" key="3">
    <source>
        <dbReference type="EMBL" id="TMW57755.1"/>
    </source>
</evidence>
<dbReference type="EMBL" id="SPLM01000114">
    <property type="protein sequence ID" value="TMW57755.1"/>
    <property type="molecule type" value="Genomic_DNA"/>
</dbReference>
<feature type="region of interest" description="Disordered" evidence="1">
    <location>
        <begin position="251"/>
        <end position="324"/>
    </location>
</feature>
<evidence type="ECO:0000256" key="1">
    <source>
        <dbReference type="SAM" id="MobiDB-lite"/>
    </source>
</evidence>
<feature type="transmembrane region" description="Helical" evidence="2">
    <location>
        <begin position="153"/>
        <end position="173"/>
    </location>
</feature>
<dbReference type="Proteomes" id="UP000794436">
    <property type="component" value="Unassembled WGS sequence"/>
</dbReference>
<dbReference type="OrthoDB" id="59523at2759"/>
<feature type="transmembrane region" description="Helical" evidence="2">
    <location>
        <begin position="12"/>
        <end position="33"/>
    </location>
</feature>
<accession>A0A8K1C7K0</accession>
<proteinExistence type="predicted"/>
<feature type="transmembrane region" description="Helical" evidence="2">
    <location>
        <begin position="118"/>
        <end position="141"/>
    </location>
</feature>
<feature type="compositionally biased region" description="Low complexity" evidence="1">
    <location>
        <begin position="294"/>
        <end position="323"/>
    </location>
</feature>
<keyword evidence="2" id="KW-0812">Transmembrane</keyword>
<sequence>MALSTQLLPTAIIALAAVLAGMTWYATLMPFWISQAGHKDDQVYYSQGIGLWLNYTEHVGDVTFDPGNSLWIPPQFSAVETFHAQCQDTRAFCANAIGELHLQYCEVMKVYCGPATTIVQLLMSLLSGAALLIVIWCVALVVIPRRTLIDHHLMHVAIGTGLGFLVVATLWYFTFFRVVLNTTFYKDQYTRCELNPTNRTCWHMGLCVYLLISVSVLYPLLSVLVASYVAQKFKRFQRTLRQLHEATTVVELPPSTMNKAESSVDESSNDSAELEAGKATNRSIAGEHRPLEISLSQLSTVSSSNPRTLAPLQSQSSTQSPPLRAISVHEMDAVLLSDGEEEEEKARQDQVAYGDRQYVVQSPPSRRKAGKSDDDSAAEPKQPSKSRRFARQSTREAEL</sequence>
<evidence type="ECO:0000256" key="2">
    <source>
        <dbReference type="SAM" id="Phobius"/>
    </source>
</evidence>
<dbReference type="AlphaFoldDB" id="A0A8K1C7K0"/>